<organism evidence="1 2">
    <name type="scientific">Diploscapter pachys</name>
    <dbReference type="NCBI Taxonomy" id="2018661"/>
    <lineage>
        <taxon>Eukaryota</taxon>
        <taxon>Metazoa</taxon>
        <taxon>Ecdysozoa</taxon>
        <taxon>Nematoda</taxon>
        <taxon>Chromadorea</taxon>
        <taxon>Rhabditida</taxon>
        <taxon>Rhabditina</taxon>
        <taxon>Rhabditomorpha</taxon>
        <taxon>Rhabditoidea</taxon>
        <taxon>Rhabditidae</taxon>
        <taxon>Diploscapter</taxon>
    </lineage>
</organism>
<sequence>MRIKFGKEEYEALKKFEAHHHPDIWKWIMDKVGKSDGLEILDVSEEACVFALTLAENHPSNKLTLACRGDKPEFDLTSNVTYHKVDFRKGYGELSSLDKQFDLIILNEVTHEISDLGVFFKVLKGLIKDNGQIVVLSRPKNPPLPVPEVCLMLWRKMAPTREEINAASNHAQLNSTSFSAAVPISVDRFQWEKILNSGCFPSVKNTLKCDDRAIRDFCNNKNGKFEFEEKISIFLLKH</sequence>
<dbReference type="OrthoDB" id="2013972at2759"/>
<protein>
    <recommendedName>
        <fullName evidence="3">Methyltransferase type 11 domain-containing protein</fullName>
    </recommendedName>
</protein>
<comment type="caution">
    <text evidence="1">The sequence shown here is derived from an EMBL/GenBank/DDBJ whole genome shotgun (WGS) entry which is preliminary data.</text>
</comment>
<dbReference type="AlphaFoldDB" id="A0A2A2JLZ4"/>
<dbReference type="Gene3D" id="3.40.50.150">
    <property type="entry name" value="Vaccinia Virus protein VP39"/>
    <property type="match status" value="1"/>
</dbReference>
<proteinExistence type="predicted"/>
<dbReference type="InterPro" id="IPR029063">
    <property type="entry name" value="SAM-dependent_MTases_sf"/>
</dbReference>
<keyword evidence="2" id="KW-1185">Reference proteome</keyword>
<gene>
    <name evidence="1" type="ORF">WR25_25839</name>
</gene>
<evidence type="ECO:0000313" key="1">
    <source>
        <dbReference type="EMBL" id="PAV62718.1"/>
    </source>
</evidence>
<evidence type="ECO:0000313" key="2">
    <source>
        <dbReference type="Proteomes" id="UP000218231"/>
    </source>
</evidence>
<dbReference type="SUPFAM" id="SSF53335">
    <property type="entry name" value="S-adenosyl-L-methionine-dependent methyltransferases"/>
    <property type="match status" value="1"/>
</dbReference>
<reference evidence="1 2" key="1">
    <citation type="journal article" date="2017" name="Curr. Biol.">
        <title>Genome architecture and evolution of a unichromosomal asexual nematode.</title>
        <authorList>
            <person name="Fradin H."/>
            <person name="Zegar C."/>
            <person name="Gutwein M."/>
            <person name="Lucas J."/>
            <person name="Kovtun M."/>
            <person name="Corcoran D."/>
            <person name="Baugh L.R."/>
            <person name="Kiontke K."/>
            <person name="Gunsalus K."/>
            <person name="Fitch D.H."/>
            <person name="Piano F."/>
        </authorList>
    </citation>
    <scope>NUCLEOTIDE SEQUENCE [LARGE SCALE GENOMIC DNA]</scope>
    <source>
        <strain evidence="1">PF1309</strain>
    </source>
</reference>
<dbReference type="EMBL" id="LIAE01010349">
    <property type="protein sequence ID" value="PAV62718.1"/>
    <property type="molecule type" value="Genomic_DNA"/>
</dbReference>
<evidence type="ECO:0008006" key="3">
    <source>
        <dbReference type="Google" id="ProtNLM"/>
    </source>
</evidence>
<accession>A0A2A2JLZ4</accession>
<dbReference type="Proteomes" id="UP000218231">
    <property type="component" value="Unassembled WGS sequence"/>
</dbReference>
<name>A0A2A2JLZ4_9BILA</name>